<evidence type="ECO:0000259" key="1">
    <source>
        <dbReference type="Pfam" id="PF12728"/>
    </source>
</evidence>
<accession>A0A6G8Q7Q3</accession>
<dbReference type="EMBL" id="CP045119">
    <property type="protein sequence ID" value="QIN82501.1"/>
    <property type="molecule type" value="Genomic_DNA"/>
</dbReference>
<name>A0A6G8Q7Q3_9ACTN</name>
<dbReference type="AlphaFoldDB" id="A0A6G8Q7Q3"/>
<feature type="domain" description="Helix-turn-helix" evidence="1">
    <location>
        <begin position="4"/>
        <end position="65"/>
    </location>
</feature>
<reference evidence="2 3" key="1">
    <citation type="submission" date="2019-10" db="EMBL/GenBank/DDBJ databases">
        <title>Rubrobacter sp nov SCSIO 52090 isolated from a deep-sea sediment in the South China Sea.</title>
        <authorList>
            <person name="Chen R.W."/>
        </authorList>
    </citation>
    <scope>NUCLEOTIDE SEQUENCE [LARGE SCALE GENOMIC DNA]</scope>
    <source>
        <strain evidence="2 3">SCSIO 52909</strain>
    </source>
</reference>
<sequence length="69" mass="7712">MEQLLNIKELANVLGLAPATIIDLVRDGEIPASRVRGGRVSRHEVTQTTTALRFHPEDVRDYIRSTTVN</sequence>
<evidence type="ECO:0000313" key="3">
    <source>
        <dbReference type="Proteomes" id="UP000501452"/>
    </source>
</evidence>
<dbReference type="KEGG" id="rub:GBA63_07470"/>
<dbReference type="Proteomes" id="UP000501452">
    <property type="component" value="Chromosome"/>
</dbReference>
<organism evidence="2 3">
    <name type="scientific">Rubrobacter tropicus</name>
    <dbReference type="NCBI Taxonomy" id="2653851"/>
    <lineage>
        <taxon>Bacteria</taxon>
        <taxon>Bacillati</taxon>
        <taxon>Actinomycetota</taxon>
        <taxon>Rubrobacteria</taxon>
        <taxon>Rubrobacterales</taxon>
        <taxon>Rubrobacteraceae</taxon>
        <taxon>Rubrobacter</taxon>
    </lineage>
</organism>
<dbReference type="Pfam" id="PF12728">
    <property type="entry name" value="HTH_17"/>
    <property type="match status" value="1"/>
</dbReference>
<dbReference type="InterPro" id="IPR041657">
    <property type="entry name" value="HTH_17"/>
</dbReference>
<proteinExistence type="predicted"/>
<protein>
    <submittedName>
        <fullName evidence="2">Helix-turn-helix domain-containing protein</fullName>
    </submittedName>
</protein>
<dbReference type="RefSeq" id="WP_166174906.1">
    <property type="nucleotide sequence ID" value="NZ_CP045119.1"/>
</dbReference>
<gene>
    <name evidence="2" type="ORF">GBA63_07470</name>
</gene>
<evidence type="ECO:0000313" key="2">
    <source>
        <dbReference type="EMBL" id="QIN82501.1"/>
    </source>
</evidence>
<keyword evidence="3" id="KW-1185">Reference proteome</keyword>